<protein>
    <submittedName>
        <fullName evidence="2">Uncharacterized protein</fullName>
    </submittedName>
</protein>
<gene>
    <name evidence="2" type="ORF">HNQ39_002626</name>
</gene>
<organism evidence="2 3">
    <name type="scientific">Armatimonas rosea</name>
    <dbReference type="NCBI Taxonomy" id="685828"/>
    <lineage>
        <taxon>Bacteria</taxon>
        <taxon>Bacillati</taxon>
        <taxon>Armatimonadota</taxon>
        <taxon>Armatimonadia</taxon>
        <taxon>Armatimonadales</taxon>
        <taxon>Armatimonadaceae</taxon>
        <taxon>Armatimonas</taxon>
    </lineage>
</organism>
<sequence length="188" mass="19578">MRKLGIGLAVSTLLVLFCLPHTGWLLRGLFRAIIAAALWQPMPAVRIEGDIASWPLLVVATWALVALLATLLCGGVAGLVLGNPAYWSDGKPRARVQLSLLSILIGGAAWWGAGAAHLVGAQRLTGALCGIVLLFPLGIAMLTLAFQGRQRGKAAPVSILTGLATLSLPTAFGLSLLCAIFLLLTARP</sequence>
<keyword evidence="1" id="KW-0472">Membrane</keyword>
<dbReference type="Proteomes" id="UP000520814">
    <property type="component" value="Unassembled WGS sequence"/>
</dbReference>
<feature type="transmembrane region" description="Helical" evidence="1">
    <location>
        <begin position="98"/>
        <end position="118"/>
    </location>
</feature>
<dbReference type="AlphaFoldDB" id="A0A7W9W787"/>
<feature type="transmembrane region" description="Helical" evidence="1">
    <location>
        <begin position="124"/>
        <end position="146"/>
    </location>
</feature>
<keyword evidence="3" id="KW-1185">Reference proteome</keyword>
<accession>A0A7W9W787</accession>
<feature type="transmembrane region" description="Helical" evidence="1">
    <location>
        <begin position="61"/>
        <end position="86"/>
    </location>
</feature>
<evidence type="ECO:0000256" key="1">
    <source>
        <dbReference type="SAM" id="Phobius"/>
    </source>
</evidence>
<comment type="caution">
    <text evidence="2">The sequence shown here is derived from an EMBL/GenBank/DDBJ whole genome shotgun (WGS) entry which is preliminary data.</text>
</comment>
<reference evidence="2 3" key="1">
    <citation type="submission" date="2020-08" db="EMBL/GenBank/DDBJ databases">
        <title>Genomic Encyclopedia of Type Strains, Phase IV (KMG-IV): sequencing the most valuable type-strain genomes for metagenomic binning, comparative biology and taxonomic classification.</title>
        <authorList>
            <person name="Goeker M."/>
        </authorList>
    </citation>
    <scope>NUCLEOTIDE SEQUENCE [LARGE SCALE GENOMIC DNA]</scope>
    <source>
        <strain evidence="2 3">DSM 23562</strain>
    </source>
</reference>
<keyword evidence="1" id="KW-1133">Transmembrane helix</keyword>
<dbReference type="EMBL" id="JACHGW010000002">
    <property type="protein sequence ID" value="MBB6050835.1"/>
    <property type="molecule type" value="Genomic_DNA"/>
</dbReference>
<keyword evidence="1" id="KW-0812">Transmembrane</keyword>
<proteinExistence type="predicted"/>
<dbReference type="RefSeq" id="WP_184196503.1">
    <property type="nucleotide sequence ID" value="NZ_JACHGW010000002.1"/>
</dbReference>
<evidence type="ECO:0000313" key="3">
    <source>
        <dbReference type="Proteomes" id="UP000520814"/>
    </source>
</evidence>
<evidence type="ECO:0000313" key="2">
    <source>
        <dbReference type="EMBL" id="MBB6050835.1"/>
    </source>
</evidence>
<name>A0A7W9W787_ARMRO</name>
<feature type="transmembrane region" description="Helical" evidence="1">
    <location>
        <begin position="158"/>
        <end position="184"/>
    </location>
</feature>